<feature type="domain" description="Gfo/Idh/MocA-like oxidoreductase N-terminal" evidence="3">
    <location>
        <begin position="2"/>
        <end position="120"/>
    </location>
</feature>
<evidence type="ECO:0000256" key="2">
    <source>
        <dbReference type="ARBA" id="ARBA00023002"/>
    </source>
</evidence>
<keyword evidence="2 5" id="KW-0560">Oxidoreductase</keyword>
<gene>
    <name evidence="5" type="primary">iolG</name>
    <name evidence="5" type="ORF">HX826_12745</name>
</gene>
<proteinExistence type="inferred from homology"/>
<dbReference type="Pfam" id="PF22725">
    <property type="entry name" value="GFO_IDH_MocA_C3"/>
    <property type="match status" value="1"/>
</dbReference>
<dbReference type="SUPFAM" id="SSF55347">
    <property type="entry name" value="Glyceraldehyde-3-phosphate dehydrogenase-like, C-terminal domain"/>
    <property type="match status" value="1"/>
</dbReference>
<dbReference type="InterPro" id="IPR000683">
    <property type="entry name" value="Gfo/Idh/MocA-like_OxRdtase_N"/>
</dbReference>
<sequence>MLRIAVLGAGRIANIHAANVAAHPDATLVVVADPWREGVDGLAAQLGCEAAYDCAAVLSRDDIDAVVIGTPTDTHIDLLLAAVSQGKAVLCEKPIDLNFAKARAAAQAVEREGGNVMLGFNRRFDPDTLRLRQAIDAGQIGAVRQVIITSRDPGLAPRDYLAHSGGILRDMTIHDFDMARHLLGEEPIEVSAIASRLVDPSLAQIDDFDSVMVLLRTASGKQCHINCCREAVYGYDQRLEVSGAKGVLLTDNHRPSTLRHWNHEHTEALEPLQHFFLERYAEAYRNELGQFIQALSAGRALPTNMRDGLYALHLADCALESIKTGRMVEVNYAI</sequence>
<protein>
    <submittedName>
        <fullName evidence="5">Inositol 2-dehydrogenase</fullName>
        <ecNumber evidence="5">1.1.1.18</ecNumber>
    </submittedName>
</protein>
<dbReference type="EMBL" id="JACAQR010000015">
    <property type="protein sequence ID" value="NWD42731.1"/>
    <property type="molecule type" value="Genomic_DNA"/>
</dbReference>
<organism evidence="5 6">
    <name type="scientific">Pseudomonas yamanorum</name>
    <dbReference type="NCBI Taxonomy" id="515393"/>
    <lineage>
        <taxon>Bacteria</taxon>
        <taxon>Pseudomonadati</taxon>
        <taxon>Pseudomonadota</taxon>
        <taxon>Gammaproteobacteria</taxon>
        <taxon>Pseudomonadales</taxon>
        <taxon>Pseudomonadaceae</taxon>
        <taxon>Pseudomonas</taxon>
    </lineage>
</organism>
<dbReference type="PANTHER" id="PTHR42840">
    <property type="entry name" value="NAD(P)-BINDING ROSSMANN-FOLD SUPERFAMILY PROTEIN-RELATED"/>
    <property type="match status" value="1"/>
</dbReference>
<dbReference type="Gene3D" id="3.40.50.720">
    <property type="entry name" value="NAD(P)-binding Rossmann-like Domain"/>
    <property type="match status" value="1"/>
</dbReference>
<dbReference type="PANTHER" id="PTHR42840:SF3">
    <property type="entry name" value="BINDING ROSSMANN FOLD OXIDOREDUCTASE, PUTATIVE (AFU_ORTHOLOGUE AFUA_2G10240)-RELATED"/>
    <property type="match status" value="1"/>
</dbReference>
<dbReference type="InterPro" id="IPR036291">
    <property type="entry name" value="NAD(P)-bd_dom_sf"/>
</dbReference>
<evidence type="ECO:0000256" key="1">
    <source>
        <dbReference type="ARBA" id="ARBA00010928"/>
    </source>
</evidence>
<dbReference type="GO" id="GO:0000166">
    <property type="term" value="F:nucleotide binding"/>
    <property type="evidence" value="ECO:0007669"/>
    <property type="project" value="InterPro"/>
</dbReference>
<feature type="domain" description="GFO/IDH/MocA-like oxidoreductase" evidence="4">
    <location>
        <begin position="129"/>
        <end position="248"/>
    </location>
</feature>
<comment type="similarity">
    <text evidence="1">Belongs to the Gfo/Idh/MocA family.</text>
</comment>
<evidence type="ECO:0000313" key="5">
    <source>
        <dbReference type="EMBL" id="NWD42731.1"/>
    </source>
</evidence>
<dbReference type="AlphaFoldDB" id="A0AAJ3LH04"/>
<evidence type="ECO:0000259" key="4">
    <source>
        <dbReference type="Pfam" id="PF22725"/>
    </source>
</evidence>
<dbReference type="GO" id="GO:0050112">
    <property type="term" value="F:inositol 2-dehydrogenase (NAD+) activity"/>
    <property type="evidence" value="ECO:0007669"/>
    <property type="project" value="UniProtKB-EC"/>
</dbReference>
<dbReference type="EC" id="1.1.1.18" evidence="5"/>
<evidence type="ECO:0000259" key="3">
    <source>
        <dbReference type="Pfam" id="PF01408"/>
    </source>
</evidence>
<dbReference type="Gene3D" id="3.30.360.10">
    <property type="entry name" value="Dihydrodipicolinate Reductase, domain 2"/>
    <property type="match status" value="1"/>
</dbReference>
<dbReference type="Pfam" id="PF01408">
    <property type="entry name" value="GFO_IDH_MocA"/>
    <property type="match status" value="1"/>
</dbReference>
<comment type="caution">
    <text evidence="5">The sequence shown here is derived from an EMBL/GenBank/DDBJ whole genome shotgun (WGS) entry which is preliminary data.</text>
</comment>
<evidence type="ECO:0000313" key="6">
    <source>
        <dbReference type="Proteomes" id="UP000546584"/>
    </source>
</evidence>
<dbReference type="NCBIfam" id="TIGR04380">
    <property type="entry name" value="myo_inos_iolG"/>
    <property type="match status" value="1"/>
</dbReference>
<reference evidence="5 6" key="1">
    <citation type="submission" date="2020-04" db="EMBL/GenBank/DDBJ databases">
        <title>Molecular characterization of pseudomonads from Agaricus bisporus reveal novel blotch 2 pathogens in Western Europe.</title>
        <authorList>
            <person name="Taparia T."/>
            <person name="Krijger M."/>
            <person name="Haynes E."/>
            <person name="Elpinstone J.G."/>
            <person name="Noble R."/>
            <person name="Van Der Wolf J."/>
        </authorList>
    </citation>
    <scope>NUCLEOTIDE SEQUENCE [LARGE SCALE GENOMIC DNA]</scope>
    <source>
        <strain evidence="5 6">IPO3753</strain>
    </source>
</reference>
<name>A0AAJ3LH04_9PSED</name>
<dbReference type="InterPro" id="IPR030827">
    <property type="entry name" value="Myo_inos_IolG"/>
</dbReference>
<dbReference type="Proteomes" id="UP000546584">
    <property type="component" value="Unassembled WGS sequence"/>
</dbReference>
<dbReference type="SUPFAM" id="SSF51735">
    <property type="entry name" value="NAD(P)-binding Rossmann-fold domains"/>
    <property type="match status" value="1"/>
</dbReference>
<dbReference type="InterPro" id="IPR055170">
    <property type="entry name" value="GFO_IDH_MocA-like_dom"/>
</dbReference>
<dbReference type="RefSeq" id="WP_177026108.1">
    <property type="nucleotide sequence ID" value="NZ_JACAQR010000015.1"/>
</dbReference>
<accession>A0AAJ3LH04</accession>